<evidence type="ECO:0000259" key="5">
    <source>
        <dbReference type="PROSITE" id="PS50977"/>
    </source>
</evidence>
<evidence type="ECO:0000256" key="2">
    <source>
        <dbReference type="ARBA" id="ARBA00023125"/>
    </source>
</evidence>
<dbReference type="InterPro" id="IPR001647">
    <property type="entry name" value="HTH_TetR"/>
</dbReference>
<dbReference type="GO" id="GO:0003677">
    <property type="term" value="F:DNA binding"/>
    <property type="evidence" value="ECO:0007669"/>
    <property type="project" value="UniProtKB-UniRule"/>
</dbReference>
<keyword evidence="3" id="KW-0804">Transcription</keyword>
<proteinExistence type="predicted"/>
<dbReference type="Pfam" id="PF16925">
    <property type="entry name" value="TetR_C_13"/>
    <property type="match status" value="1"/>
</dbReference>
<dbReference type="PANTHER" id="PTHR47506:SF3">
    <property type="entry name" value="HTH-TYPE TRANSCRIPTIONAL REGULATOR LMRA"/>
    <property type="match status" value="1"/>
</dbReference>
<keyword evidence="7" id="KW-1185">Reference proteome</keyword>
<dbReference type="Gene3D" id="1.10.357.10">
    <property type="entry name" value="Tetracycline Repressor, domain 2"/>
    <property type="match status" value="1"/>
</dbReference>
<accession>U1YKZ5</accession>
<dbReference type="PATRIC" id="fig|649747.3.peg.414"/>
<dbReference type="GeneID" id="92839623"/>
<dbReference type="SUPFAM" id="SSF48498">
    <property type="entry name" value="Tetracyclin repressor-like, C-terminal domain"/>
    <property type="match status" value="1"/>
</dbReference>
<dbReference type="InterPro" id="IPR009057">
    <property type="entry name" value="Homeodomain-like_sf"/>
</dbReference>
<dbReference type="Pfam" id="PF00440">
    <property type="entry name" value="TetR_N"/>
    <property type="match status" value="1"/>
</dbReference>
<keyword evidence="2 4" id="KW-0238">DNA-binding</keyword>
<name>U1YKZ5_ANEAE</name>
<evidence type="ECO:0000256" key="1">
    <source>
        <dbReference type="ARBA" id="ARBA00023015"/>
    </source>
</evidence>
<reference evidence="6 7" key="1">
    <citation type="submission" date="2013-08" db="EMBL/GenBank/DDBJ databases">
        <authorList>
            <person name="Weinstock G."/>
            <person name="Sodergren E."/>
            <person name="Wylie T."/>
            <person name="Fulton L."/>
            <person name="Fulton R."/>
            <person name="Fronick C."/>
            <person name="O'Laughlin M."/>
            <person name="Godfrey J."/>
            <person name="Miner T."/>
            <person name="Herter B."/>
            <person name="Appelbaum E."/>
            <person name="Cordes M."/>
            <person name="Lek S."/>
            <person name="Wollam A."/>
            <person name="Pepin K.H."/>
            <person name="Palsikar V.B."/>
            <person name="Mitreva M."/>
            <person name="Wilson R.K."/>
        </authorList>
    </citation>
    <scope>NUCLEOTIDE SEQUENCE [LARGE SCALE GENOMIC DNA]</scope>
    <source>
        <strain evidence="6 7">ATCC 12856</strain>
    </source>
</reference>
<evidence type="ECO:0000313" key="7">
    <source>
        <dbReference type="Proteomes" id="UP000016511"/>
    </source>
</evidence>
<dbReference type="PRINTS" id="PR00455">
    <property type="entry name" value="HTHTETR"/>
</dbReference>
<dbReference type="RefSeq" id="WP_021622076.1">
    <property type="nucleotide sequence ID" value="NZ_KE952804.1"/>
</dbReference>
<dbReference type="HOGENOM" id="CLU_069356_28_1_9"/>
<sequence length="198" mass="23068">MNNKKKMSQPANRRHVVEVAAQLFLIGGYTYTSMDEVMRESKVSKSNIYYHFKSKDDLLFAVVEYWVKQYEGTLFYFLSQNEQTVEERIFAFLDSLCKGISERNYQGGCPFITLYIQCPEHAEQVKSRISRFFIELQPLIAKLFEQGIQKNEFRTTIQPEQAASLFITSMEGALMLAETRHDVSVIIETAHSFFNMLR</sequence>
<feature type="domain" description="HTH tetR-type" evidence="5">
    <location>
        <begin position="10"/>
        <end position="70"/>
    </location>
</feature>
<dbReference type="PROSITE" id="PS50977">
    <property type="entry name" value="HTH_TETR_2"/>
    <property type="match status" value="1"/>
</dbReference>
<dbReference type="InterPro" id="IPR036271">
    <property type="entry name" value="Tet_transcr_reg_TetR-rel_C_sf"/>
</dbReference>
<dbReference type="EMBL" id="AWSJ01000038">
    <property type="protein sequence ID" value="ERI11466.1"/>
    <property type="molecule type" value="Genomic_DNA"/>
</dbReference>
<comment type="caution">
    <text evidence="6">The sequence shown here is derived from an EMBL/GenBank/DDBJ whole genome shotgun (WGS) entry which is preliminary data.</text>
</comment>
<organism evidence="6 7">
    <name type="scientific">Aneurinibacillus aneurinilyticus ATCC 12856</name>
    <dbReference type="NCBI Taxonomy" id="649747"/>
    <lineage>
        <taxon>Bacteria</taxon>
        <taxon>Bacillati</taxon>
        <taxon>Bacillota</taxon>
        <taxon>Bacilli</taxon>
        <taxon>Bacillales</taxon>
        <taxon>Paenibacillaceae</taxon>
        <taxon>Aneurinibacillus group</taxon>
        <taxon>Aneurinibacillus</taxon>
    </lineage>
</organism>
<dbReference type="SUPFAM" id="SSF46689">
    <property type="entry name" value="Homeodomain-like"/>
    <property type="match status" value="1"/>
</dbReference>
<evidence type="ECO:0000256" key="4">
    <source>
        <dbReference type="PROSITE-ProRule" id="PRU00335"/>
    </source>
</evidence>
<protein>
    <submittedName>
        <fullName evidence="6">Transcriptional regulator, TetR family</fullName>
    </submittedName>
</protein>
<dbReference type="Proteomes" id="UP000016511">
    <property type="component" value="Unassembled WGS sequence"/>
</dbReference>
<dbReference type="eggNOG" id="COG1309">
    <property type="taxonomic scope" value="Bacteria"/>
</dbReference>
<evidence type="ECO:0000313" key="6">
    <source>
        <dbReference type="EMBL" id="ERI11466.1"/>
    </source>
</evidence>
<dbReference type="InterPro" id="IPR011075">
    <property type="entry name" value="TetR_C"/>
</dbReference>
<dbReference type="STRING" id="649747.HMPREF0083_00453"/>
<dbReference type="AlphaFoldDB" id="U1YKZ5"/>
<gene>
    <name evidence="6" type="ORF">HMPREF0083_00453</name>
</gene>
<evidence type="ECO:0000256" key="3">
    <source>
        <dbReference type="ARBA" id="ARBA00023163"/>
    </source>
</evidence>
<dbReference type="PANTHER" id="PTHR47506">
    <property type="entry name" value="TRANSCRIPTIONAL REGULATORY PROTEIN"/>
    <property type="match status" value="1"/>
</dbReference>
<feature type="DNA-binding region" description="H-T-H motif" evidence="4">
    <location>
        <begin position="33"/>
        <end position="52"/>
    </location>
</feature>
<keyword evidence="1" id="KW-0805">Transcription regulation</keyword>